<evidence type="ECO:0000313" key="1">
    <source>
        <dbReference type="EMBL" id="KWU02834.1"/>
    </source>
</evidence>
<dbReference type="Pfam" id="PF10786">
    <property type="entry name" value="HI_0552"/>
    <property type="match status" value="1"/>
</dbReference>
<dbReference type="EMBL" id="LJGP01000064">
    <property type="protein sequence ID" value="KWU02834.1"/>
    <property type="molecule type" value="Genomic_DNA"/>
</dbReference>
<dbReference type="AlphaFoldDB" id="A0A109DCD5"/>
<sequence>MTQLTEEMYAIFDRDEFSFKKLKSQYSEDELAQIKTDFKEIWQTWKEINLNAYQKLPQDKFAKVHVESWTNGWNLRDHYWAAYRLNALADKSPCIGVMLDNKQLQVYLMFQHYKSEKRGDNPEQYNKLLTDLPDWAKGRTTNNWYLWDKNEMEFADHLSLNEYLTDAEKQTSFNKEATQSSFLLGKFAFRKQDQVADMENFILDGIGQLLPLYRKLAN</sequence>
<dbReference type="Proteomes" id="UP000067598">
    <property type="component" value="Unassembled WGS sequence"/>
</dbReference>
<gene>
    <name evidence="1" type="ORF">AEL95_10350</name>
</gene>
<name>A0A109DCD5_9LACO</name>
<organism evidence="1 2">
    <name type="scientific">Lactobacillus crispatus</name>
    <dbReference type="NCBI Taxonomy" id="47770"/>
    <lineage>
        <taxon>Bacteria</taxon>
        <taxon>Bacillati</taxon>
        <taxon>Bacillota</taxon>
        <taxon>Bacilli</taxon>
        <taxon>Lactobacillales</taxon>
        <taxon>Lactobacillaceae</taxon>
        <taxon>Lactobacillus</taxon>
    </lineage>
</organism>
<reference evidence="1 2" key="1">
    <citation type="journal article" date="2016" name="Microbiology (Mosc.)">
        <title>Comparison of Lactobacillus crispatus isolates from Lactobacillus-dominated vaginal microbiomes with isolates from microbiomes containing bacterial vaginosis-associated bacteria.</title>
        <authorList>
            <person name="Abdelmaksoud A.A."/>
            <person name="Koparde V.N."/>
            <person name="Sheth N.U."/>
            <person name="Serrano M.G."/>
            <person name="Glascock A.L."/>
            <person name="Fettweis J.M."/>
            <person name="Strauss Iii J.F."/>
            <person name="Buck G.A."/>
            <person name="Jefferson K.K."/>
        </authorList>
    </citation>
    <scope>NUCLEOTIDE SEQUENCE [LARGE SCALE GENOMIC DNA]</scope>
    <source>
        <strain evidence="1 2">VMC3</strain>
    </source>
</reference>
<evidence type="ECO:0008006" key="3">
    <source>
        <dbReference type="Google" id="ProtNLM"/>
    </source>
</evidence>
<dbReference type="InterPro" id="IPR019722">
    <property type="entry name" value="HI_0552_fam"/>
</dbReference>
<dbReference type="PATRIC" id="fig|47770.28.peg.1751"/>
<comment type="caution">
    <text evidence="1">The sequence shown here is derived from an EMBL/GenBank/DDBJ whole genome shotgun (WGS) entry which is preliminary data.</text>
</comment>
<proteinExistence type="predicted"/>
<protein>
    <recommendedName>
        <fullName evidence="3">Glucose-6-phosphate 1-dehydrogenase</fullName>
    </recommendedName>
</protein>
<accession>A0A109DCD5</accession>
<evidence type="ECO:0000313" key="2">
    <source>
        <dbReference type="Proteomes" id="UP000067598"/>
    </source>
</evidence>
<dbReference type="RefSeq" id="WP_060462575.1">
    <property type="nucleotide sequence ID" value="NZ_AP025162.1"/>
</dbReference>